<keyword evidence="6" id="KW-1185">Reference proteome</keyword>
<evidence type="ECO:0000256" key="2">
    <source>
        <dbReference type="ARBA" id="ARBA00023002"/>
    </source>
</evidence>
<dbReference type="GO" id="GO:0005829">
    <property type="term" value="C:cytosol"/>
    <property type="evidence" value="ECO:0007669"/>
    <property type="project" value="TreeGrafter"/>
</dbReference>
<dbReference type="Gene3D" id="3.20.20.100">
    <property type="entry name" value="NADP-dependent oxidoreductase domain"/>
    <property type="match status" value="1"/>
</dbReference>
<dbReference type="InterPro" id="IPR020471">
    <property type="entry name" value="AKR"/>
</dbReference>
<name>A0A4R2B5M9_9BACI</name>
<dbReference type="AlphaFoldDB" id="A0A4R2B5M9"/>
<dbReference type="SUPFAM" id="SSF51430">
    <property type="entry name" value="NAD(P)-linked oxidoreductase"/>
    <property type="match status" value="1"/>
</dbReference>
<dbReference type="EMBL" id="SLVV01000013">
    <property type="protein sequence ID" value="TCN21152.1"/>
    <property type="molecule type" value="Genomic_DNA"/>
</dbReference>
<dbReference type="Proteomes" id="UP000295689">
    <property type="component" value="Unassembled WGS sequence"/>
</dbReference>
<dbReference type="RefSeq" id="WP_132010816.1">
    <property type="nucleotide sequence ID" value="NZ_JABUHM010000010.1"/>
</dbReference>
<dbReference type="PANTHER" id="PTHR43364">
    <property type="entry name" value="NADH-SPECIFIC METHYLGLYOXAL REDUCTASE-RELATED"/>
    <property type="match status" value="1"/>
</dbReference>
<evidence type="ECO:0000313" key="5">
    <source>
        <dbReference type="EMBL" id="TCN21152.1"/>
    </source>
</evidence>
<reference evidence="5 6" key="1">
    <citation type="journal article" date="2015" name="Stand. Genomic Sci.">
        <title>Genomic Encyclopedia of Bacterial and Archaeal Type Strains, Phase III: the genomes of soil and plant-associated and newly described type strains.</title>
        <authorList>
            <person name="Whitman W.B."/>
            <person name="Woyke T."/>
            <person name="Klenk H.P."/>
            <person name="Zhou Y."/>
            <person name="Lilburn T.G."/>
            <person name="Beck B.J."/>
            <person name="De Vos P."/>
            <person name="Vandamme P."/>
            <person name="Eisen J.A."/>
            <person name="Garrity G."/>
            <person name="Hugenholtz P."/>
            <person name="Kyrpides N.C."/>
        </authorList>
    </citation>
    <scope>NUCLEOTIDE SEQUENCE [LARGE SCALE GENOMIC DNA]</scope>
    <source>
        <strain evidence="5 6">CV53</strain>
    </source>
</reference>
<proteinExistence type="inferred from homology"/>
<dbReference type="InterPro" id="IPR050523">
    <property type="entry name" value="AKR_Detox_Biosynth"/>
</dbReference>
<keyword evidence="1" id="KW-0521">NADP</keyword>
<dbReference type="GO" id="GO:0016491">
    <property type="term" value="F:oxidoreductase activity"/>
    <property type="evidence" value="ECO:0007669"/>
    <property type="project" value="UniProtKB-KW"/>
</dbReference>
<evidence type="ECO:0000313" key="6">
    <source>
        <dbReference type="Proteomes" id="UP000295689"/>
    </source>
</evidence>
<dbReference type="InterPro" id="IPR023210">
    <property type="entry name" value="NADP_OxRdtase_dom"/>
</dbReference>
<dbReference type="CDD" id="cd19092">
    <property type="entry name" value="AKR_BsYcsN_EcYdhF-like"/>
    <property type="match status" value="1"/>
</dbReference>
<dbReference type="PRINTS" id="PR00069">
    <property type="entry name" value="ALDKETRDTASE"/>
</dbReference>
<sequence length="305" mass="34496">MRTMKLGKSTLEVPVVSVGCMRINSLEKAEAEHFVHSALELGANFFDHADIYGGGTCEEIFSEAIHMNDDIREKIFLQSKCGIREGMFDFSKEHILESVDGSLKRLKTDYLDILLLHRPDTLVDPEEVAEAFDILERSGKVRHFGVSNQNPMQIELLKKSVKQTIVANQLQLSITNANMISNGFNVNMENDAAVNRDGSILDYCRLNDITIQPWSPFQYGFFEGVFLDNDKFPELNQKVNEVANKYEVSNTTIAIAWLLRHPANMQPVIGTMNEVRLKDCCKASEISLTREEWYGIYRAAGNVLP</sequence>
<dbReference type="InterPro" id="IPR036812">
    <property type="entry name" value="NAD(P)_OxRdtase_dom_sf"/>
</dbReference>
<comment type="caution">
    <text evidence="5">The sequence shown here is derived from an EMBL/GenBank/DDBJ whole genome shotgun (WGS) entry which is preliminary data.</text>
</comment>
<dbReference type="FunFam" id="3.20.20.100:FF:000008">
    <property type="entry name" value="Aldo/keto reductase family oxidoreductase"/>
    <property type="match status" value="1"/>
</dbReference>
<evidence type="ECO:0000256" key="3">
    <source>
        <dbReference type="ARBA" id="ARBA00038157"/>
    </source>
</evidence>
<dbReference type="Pfam" id="PF00248">
    <property type="entry name" value="Aldo_ket_red"/>
    <property type="match status" value="1"/>
</dbReference>
<evidence type="ECO:0000256" key="1">
    <source>
        <dbReference type="ARBA" id="ARBA00022857"/>
    </source>
</evidence>
<dbReference type="PANTHER" id="PTHR43364:SF1">
    <property type="entry name" value="OXIDOREDUCTASE YDHF"/>
    <property type="match status" value="1"/>
</dbReference>
<protein>
    <submittedName>
        <fullName evidence="5">Putative oxidoreductase</fullName>
    </submittedName>
</protein>
<evidence type="ECO:0000259" key="4">
    <source>
        <dbReference type="Pfam" id="PF00248"/>
    </source>
</evidence>
<keyword evidence="2" id="KW-0560">Oxidoreductase</keyword>
<feature type="domain" description="NADP-dependent oxidoreductase" evidence="4">
    <location>
        <begin position="17"/>
        <end position="294"/>
    </location>
</feature>
<gene>
    <name evidence="5" type="ORF">EV146_11376</name>
</gene>
<comment type="similarity">
    <text evidence="3">Belongs to the aldo/keto reductase family. Aldo/keto reductase 2 subfamily.</text>
</comment>
<accession>A0A4R2B5M9</accession>
<organism evidence="5 6">
    <name type="scientific">Mesobacillus foraminis</name>
    <dbReference type="NCBI Taxonomy" id="279826"/>
    <lineage>
        <taxon>Bacteria</taxon>
        <taxon>Bacillati</taxon>
        <taxon>Bacillota</taxon>
        <taxon>Bacilli</taxon>
        <taxon>Bacillales</taxon>
        <taxon>Bacillaceae</taxon>
        <taxon>Mesobacillus</taxon>
    </lineage>
</organism>